<dbReference type="SUPFAM" id="SSF56935">
    <property type="entry name" value="Porins"/>
    <property type="match status" value="1"/>
</dbReference>
<keyword evidence="5 9" id="KW-0732">Signal</keyword>
<dbReference type="InterPro" id="IPR039426">
    <property type="entry name" value="TonB-dep_rcpt-like"/>
</dbReference>
<feature type="signal peptide" evidence="9">
    <location>
        <begin position="1"/>
        <end position="25"/>
    </location>
</feature>
<evidence type="ECO:0000256" key="9">
    <source>
        <dbReference type="SAM" id="SignalP"/>
    </source>
</evidence>
<comment type="subcellular location">
    <subcellularLocation>
        <location evidence="1 8">Cell outer membrane</location>
        <topology evidence="1 8">Multi-pass membrane protein</topology>
    </subcellularLocation>
</comment>
<feature type="chain" id="PRO_5013318630" evidence="9">
    <location>
        <begin position="26"/>
        <end position="1026"/>
    </location>
</feature>
<keyword evidence="6 8" id="KW-0472">Membrane</keyword>
<dbReference type="STRING" id="651661.SAMN05660293_05064"/>
<dbReference type="GO" id="GO:0044718">
    <property type="term" value="P:siderophore transmembrane transport"/>
    <property type="evidence" value="ECO:0007669"/>
    <property type="project" value="TreeGrafter"/>
</dbReference>
<evidence type="ECO:0000313" key="11">
    <source>
        <dbReference type="EMBL" id="SKC16907.1"/>
    </source>
</evidence>
<keyword evidence="2 8" id="KW-0813">Transport</keyword>
<dbReference type="SUPFAM" id="SSF49464">
    <property type="entry name" value="Carboxypeptidase regulatory domain-like"/>
    <property type="match status" value="1"/>
</dbReference>
<dbReference type="Gene3D" id="2.170.130.10">
    <property type="entry name" value="TonB-dependent receptor, plug domain"/>
    <property type="match status" value="1"/>
</dbReference>
<dbReference type="Pfam" id="PF13715">
    <property type="entry name" value="CarbopepD_reg_2"/>
    <property type="match status" value="1"/>
</dbReference>
<evidence type="ECO:0000313" key="12">
    <source>
        <dbReference type="Proteomes" id="UP000190897"/>
    </source>
</evidence>
<dbReference type="InterPro" id="IPR037066">
    <property type="entry name" value="Plug_dom_sf"/>
</dbReference>
<evidence type="ECO:0000256" key="6">
    <source>
        <dbReference type="ARBA" id="ARBA00023136"/>
    </source>
</evidence>
<evidence type="ECO:0000256" key="8">
    <source>
        <dbReference type="PROSITE-ProRule" id="PRU01360"/>
    </source>
</evidence>
<protein>
    <submittedName>
        <fullName evidence="11">TonB-dependent Receptor Plug Domain</fullName>
    </submittedName>
</protein>
<dbReference type="InterPro" id="IPR008969">
    <property type="entry name" value="CarboxyPept-like_regulatory"/>
</dbReference>
<dbReference type="PROSITE" id="PS52016">
    <property type="entry name" value="TONB_DEPENDENT_REC_3"/>
    <property type="match status" value="1"/>
</dbReference>
<accession>A0A1T5H8B2</accession>
<dbReference type="GO" id="GO:0015344">
    <property type="term" value="F:siderophore uptake transmembrane transporter activity"/>
    <property type="evidence" value="ECO:0007669"/>
    <property type="project" value="TreeGrafter"/>
</dbReference>
<evidence type="ECO:0000256" key="5">
    <source>
        <dbReference type="ARBA" id="ARBA00022729"/>
    </source>
</evidence>
<dbReference type="AlphaFoldDB" id="A0A1T5H8B2"/>
<comment type="similarity">
    <text evidence="8">Belongs to the TonB-dependent receptor family.</text>
</comment>
<dbReference type="Gene3D" id="2.60.40.1120">
    <property type="entry name" value="Carboxypeptidase-like, regulatory domain"/>
    <property type="match status" value="1"/>
</dbReference>
<evidence type="ECO:0000256" key="1">
    <source>
        <dbReference type="ARBA" id="ARBA00004571"/>
    </source>
</evidence>
<dbReference type="GO" id="GO:0009279">
    <property type="term" value="C:cell outer membrane"/>
    <property type="evidence" value="ECO:0007669"/>
    <property type="project" value="UniProtKB-SubCell"/>
</dbReference>
<gene>
    <name evidence="11" type="ORF">SAMN05660293_05064</name>
</gene>
<evidence type="ECO:0000256" key="7">
    <source>
        <dbReference type="ARBA" id="ARBA00023237"/>
    </source>
</evidence>
<sequence length="1026" mass="110613">MKKFSTILKISPLIPLLMLFFTANAQITIEGQVTESTTAEPLAGVSIQVKGKVIGTITDNKGTFNLTTTSNPPFVLIVSSVGFQTQEISVSGGMSKLDIKLAEQVVLGQEIIVSASRVEESVMKSPVAIEKMDIRNIRETPSANFYDALANLKGIDMTTQGVLFKSVNMRGFGSTGNPRTVQMIDGMDNQAPGLNFPLDNIIGMSELDVENVEVLPGAASALYGPNAINGLILMNSKSPFLYQGLSANVKSGVMHESNRSKATTPFIDGTIRYAKAFNNKVAFKVNLSYITAKDWEATNYNNLNVGGASDPRRGAGTDNDYDGVNVYGDEVQTNINAVAGTLAANGLIPQAAVALVPNTFVSRTGYQEKDIVDYNTKSFKANAAVHYRINEKIEAIAQVNYGYGTTVYTGTGRYSLRNFNLTQAKLELKADNFTVRAYTTQERSGKSYLAGLAAVSMLNDFKPHATWFGEYVGAFATARGAGMPEDQAHLAARGVADKGMPMPGTAAYDQLLDKYRNLAIVNGGGGFADKTNLYHIEGFYNFKNQVKFVELLAGANYRLYELRSAGTLFADTKEGRDGKIPISEYGAFLQAGKTILSDHLKLTGSIRYDKNENFDGQFTPRISAVTTFGEHNIRLSYQTGFRIPTTQNQYIDLRTPSGTLIGGLPEFDSRYNLSSGILRQNLSEDAIMQVIAGDPSIVQNATNYAKAAVTQQATTAITAAVTAQVTTAVNQGVASGTIPNAPGAIQAAITAGVNQALPGVLAAQLPGILAAQVPGLVPNLAKAYALEKLPKYKPVKLKPERIASYEIGYKAVIAKKLFIDAYYYISKYKNFIGGTVIVVPTAAAAPGLPIESGIGVGNFNGYARTVNTTETITTRGFAVGLTYALPKGFNVAGNVANNELNDFKPSPEVQYSQFNTPKYRYNLSFGRRITSNNSVGFNIAYKYQQAFLWESSFVLPTTTDVPVFSNTRVPSVSVLDAQVSYKVNALKSIIKLAGTNLFGKSYIQAYGSPNVGSTYYVSITFDELLN</sequence>
<dbReference type="EMBL" id="FUZA01000009">
    <property type="protein sequence ID" value="SKC16907.1"/>
    <property type="molecule type" value="Genomic_DNA"/>
</dbReference>
<dbReference type="Pfam" id="PF07715">
    <property type="entry name" value="Plug"/>
    <property type="match status" value="1"/>
</dbReference>
<feature type="domain" description="TonB-dependent receptor plug" evidence="10">
    <location>
        <begin position="122"/>
        <end position="230"/>
    </location>
</feature>
<keyword evidence="12" id="KW-1185">Reference proteome</keyword>
<dbReference type="RefSeq" id="WP_082217510.1">
    <property type="nucleotide sequence ID" value="NZ_FUZA01000009.1"/>
</dbReference>
<evidence type="ECO:0000259" key="10">
    <source>
        <dbReference type="Pfam" id="PF07715"/>
    </source>
</evidence>
<dbReference type="Gene3D" id="2.40.170.20">
    <property type="entry name" value="TonB-dependent receptor, beta-barrel domain"/>
    <property type="match status" value="1"/>
</dbReference>
<dbReference type="PANTHER" id="PTHR30069:SF29">
    <property type="entry name" value="HEMOGLOBIN AND HEMOGLOBIN-HAPTOGLOBIN-BINDING PROTEIN 1-RELATED"/>
    <property type="match status" value="1"/>
</dbReference>
<dbReference type="PANTHER" id="PTHR30069">
    <property type="entry name" value="TONB-DEPENDENT OUTER MEMBRANE RECEPTOR"/>
    <property type="match status" value="1"/>
</dbReference>
<evidence type="ECO:0000256" key="4">
    <source>
        <dbReference type="ARBA" id="ARBA00022692"/>
    </source>
</evidence>
<keyword evidence="7 8" id="KW-0998">Cell outer membrane</keyword>
<keyword evidence="11" id="KW-0675">Receptor</keyword>
<organism evidence="11 12">
    <name type="scientific">Dyadobacter psychrophilus</name>
    <dbReference type="NCBI Taxonomy" id="651661"/>
    <lineage>
        <taxon>Bacteria</taxon>
        <taxon>Pseudomonadati</taxon>
        <taxon>Bacteroidota</taxon>
        <taxon>Cytophagia</taxon>
        <taxon>Cytophagales</taxon>
        <taxon>Spirosomataceae</taxon>
        <taxon>Dyadobacter</taxon>
    </lineage>
</organism>
<name>A0A1T5H8B2_9BACT</name>
<proteinExistence type="inferred from homology"/>
<dbReference type="Proteomes" id="UP000190897">
    <property type="component" value="Unassembled WGS sequence"/>
</dbReference>
<dbReference type="InterPro" id="IPR012910">
    <property type="entry name" value="Plug_dom"/>
</dbReference>
<evidence type="ECO:0000256" key="2">
    <source>
        <dbReference type="ARBA" id="ARBA00022448"/>
    </source>
</evidence>
<dbReference type="OrthoDB" id="1109208at2"/>
<evidence type="ECO:0000256" key="3">
    <source>
        <dbReference type="ARBA" id="ARBA00022452"/>
    </source>
</evidence>
<keyword evidence="3 8" id="KW-1134">Transmembrane beta strand</keyword>
<keyword evidence="4 8" id="KW-0812">Transmembrane</keyword>
<reference evidence="12" key="1">
    <citation type="submission" date="2017-02" db="EMBL/GenBank/DDBJ databases">
        <authorList>
            <person name="Varghese N."/>
            <person name="Submissions S."/>
        </authorList>
    </citation>
    <scope>NUCLEOTIDE SEQUENCE [LARGE SCALE GENOMIC DNA]</scope>
    <source>
        <strain evidence="12">DSM 22270</strain>
    </source>
</reference>
<dbReference type="InterPro" id="IPR036942">
    <property type="entry name" value="Beta-barrel_TonB_sf"/>
</dbReference>